<dbReference type="Proteomes" id="UP000275267">
    <property type="component" value="Unassembled WGS sequence"/>
</dbReference>
<dbReference type="STRING" id="4540.A0A3L6SDN0"/>
<sequence length="157" mass="17905">MKDNLLKRNWNGDGKCCICAQNKTVQHMFFECTMARYIWSLVAMVVGVDCGPVSWESFWIWVEMFMPRVVKFHMVGLAGTCWAIWRARNNICFEQKFVRSHTEIVRLASSLISFWAELQTEEEGKALEEGSEALKSAALHFHPRSPSDGSAGTVLLQ</sequence>
<keyword evidence="1" id="KW-0812">Transmembrane</keyword>
<evidence type="ECO:0000259" key="2">
    <source>
        <dbReference type="Pfam" id="PF13966"/>
    </source>
</evidence>
<evidence type="ECO:0000313" key="4">
    <source>
        <dbReference type="Proteomes" id="UP000275267"/>
    </source>
</evidence>
<proteinExistence type="predicted"/>
<accession>A0A3L6SDN0</accession>
<organism evidence="3 4">
    <name type="scientific">Panicum miliaceum</name>
    <name type="common">Proso millet</name>
    <name type="synonym">Broomcorn millet</name>
    <dbReference type="NCBI Taxonomy" id="4540"/>
    <lineage>
        <taxon>Eukaryota</taxon>
        <taxon>Viridiplantae</taxon>
        <taxon>Streptophyta</taxon>
        <taxon>Embryophyta</taxon>
        <taxon>Tracheophyta</taxon>
        <taxon>Spermatophyta</taxon>
        <taxon>Magnoliopsida</taxon>
        <taxon>Liliopsida</taxon>
        <taxon>Poales</taxon>
        <taxon>Poaceae</taxon>
        <taxon>PACMAD clade</taxon>
        <taxon>Panicoideae</taxon>
        <taxon>Panicodae</taxon>
        <taxon>Paniceae</taxon>
        <taxon>Panicinae</taxon>
        <taxon>Panicum</taxon>
        <taxon>Panicum sect. Panicum</taxon>
    </lineage>
</organism>
<keyword evidence="4" id="KW-1185">Reference proteome</keyword>
<comment type="caution">
    <text evidence="3">The sequence shown here is derived from an EMBL/GenBank/DDBJ whole genome shotgun (WGS) entry which is preliminary data.</text>
</comment>
<feature type="domain" description="Reverse transcriptase zinc-binding" evidence="2">
    <location>
        <begin position="2"/>
        <end position="39"/>
    </location>
</feature>
<reference evidence="4" key="1">
    <citation type="journal article" date="2019" name="Nat. Commun.">
        <title>The genome of broomcorn millet.</title>
        <authorList>
            <person name="Zou C."/>
            <person name="Miki D."/>
            <person name="Li D."/>
            <person name="Tang Q."/>
            <person name="Xiao L."/>
            <person name="Rajput S."/>
            <person name="Deng P."/>
            <person name="Jia W."/>
            <person name="Huang R."/>
            <person name="Zhang M."/>
            <person name="Sun Y."/>
            <person name="Hu J."/>
            <person name="Fu X."/>
            <person name="Schnable P.S."/>
            <person name="Li F."/>
            <person name="Zhang H."/>
            <person name="Feng B."/>
            <person name="Zhu X."/>
            <person name="Liu R."/>
            <person name="Schnable J.C."/>
            <person name="Zhu J.-K."/>
            <person name="Zhang H."/>
        </authorList>
    </citation>
    <scope>NUCLEOTIDE SEQUENCE [LARGE SCALE GENOMIC DNA]</scope>
</reference>
<dbReference type="Pfam" id="PF13966">
    <property type="entry name" value="zf-RVT"/>
    <property type="match status" value="1"/>
</dbReference>
<evidence type="ECO:0000313" key="3">
    <source>
        <dbReference type="EMBL" id="RLN18333.1"/>
    </source>
</evidence>
<evidence type="ECO:0000256" key="1">
    <source>
        <dbReference type="SAM" id="Phobius"/>
    </source>
</evidence>
<dbReference type="InterPro" id="IPR026960">
    <property type="entry name" value="RVT-Znf"/>
</dbReference>
<dbReference type="EMBL" id="PQIB02000005">
    <property type="protein sequence ID" value="RLN18333.1"/>
    <property type="molecule type" value="Genomic_DNA"/>
</dbReference>
<dbReference type="OrthoDB" id="689430at2759"/>
<feature type="transmembrane region" description="Helical" evidence="1">
    <location>
        <begin position="37"/>
        <end position="62"/>
    </location>
</feature>
<name>A0A3L6SDN0_PANMI</name>
<gene>
    <name evidence="3" type="ORF">C2845_PM02G10500</name>
</gene>
<dbReference type="AlphaFoldDB" id="A0A3L6SDN0"/>
<keyword evidence="1" id="KW-1133">Transmembrane helix</keyword>
<keyword evidence="1" id="KW-0472">Membrane</keyword>
<protein>
    <recommendedName>
        <fullName evidence="2">Reverse transcriptase zinc-binding domain-containing protein</fullName>
    </recommendedName>
</protein>